<reference evidence="3" key="1">
    <citation type="submission" date="2022-11" db="UniProtKB">
        <authorList>
            <consortium name="WormBaseParasite"/>
        </authorList>
    </citation>
    <scope>IDENTIFICATION</scope>
</reference>
<feature type="compositionally biased region" description="Polar residues" evidence="1">
    <location>
        <begin position="256"/>
        <end position="265"/>
    </location>
</feature>
<feature type="compositionally biased region" description="Polar residues" evidence="1">
    <location>
        <begin position="235"/>
        <end position="249"/>
    </location>
</feature>
<dbReference type="AlphaFoldDB" id="A0A914WT90"/>
<keyword evidence="2" id="KW-1185">Reference proteome</keyword>
<evidence type="ECO:0000313" key="2">
    <source>
        <dbReference type="Proteomes" id="UP000887566"/>
    </source>
</evidence>
<feature type="region of interest" description="Disordered" evidence="1">
    <location>
        <begin position="396"/>
        <end position="415"/>
    </location>
</feature>
<feature type="region of interest" description="Disordered" evidence="1">
    <location>
        <begin position="209"/>
        <end position="265"/>
    </location>
</feature>
<evidence type="ECO:0000313" key="3">
    <source>
        <dbReference type="WBParaSite" id="PSAMB.scaffold5056size12778.g25798.t1"/>
    </source>
</evidence>
<dbReference type="Proteomes" id="UP000887566">
    <property type="component" value="Unplaced"/>
</dbReference>
<dbReference type="WBParaSite" id="PSAMB.scaffold5056size12778.g25798.t1">
    <property type="protein sequence ID" value="PSAMB.scaffold5056size12778.g25798.t1"/>
    <property type="gene ID" value="PSAMB.scaffold5056size12778.g25798"/>
</dbReference>
<evidence type="ECO:0000256" key="1">
    <source>
        <dbReference type="SAM" id="MobiDB-lite"/>
    </source>
</evidence>
<accession>A0A914WT90</accession>
<sequence>MCLTHVGHDLDIAYLDLPALLIADIQALIKAGESTSAIVEKIKKQCTKQDRGFYLTKAQVEYYRRKLSTDQTEAEEQPIENVVDSATVEESSRAVASIAHNHPVEVEDAPSLSDDQLDPSTHLQVPQVEDDATEVVVIGEDPEVAATDECTELWKTVLDEGAKLVESLQSLMMLGRIEYFKHSESAEDVLAFFQAMSKQLVVIKNRCNAREHPVRQPPQQQEHARKRRKKDFMEQQITHAAPSSNNTNGGDKRRNIASTQSPVKQSATVKVRYLKTTQQEHAVPNVNISLFGTNSSLGQVDEQEDTRQLNPQIQPNLKRKLHLLPPSTPSSSSLPSALPLHCPRTKPPCLKAVYIYRSREQQPLIAKSTQGLQGSTLPSLALVKSPSRPSPMLASANRFSLPPQNHSAGHSRTTARPMRNYHHRLELRQPRNY</sequence>
<proteinExistence type="predicted"/>
<name>A0A914WT90_9BILA</name>
<feature type="compositionally biased region" description="Polar residues" evidence="1">
    <location>
        <begin position="402"/>
        <end position="414"/>
    </location>
</feature>
<protein>
    <submittedName>
        <fullName evidence="3">Uncharacterized protein</fullName>
    </submittedName>
</protein>
<organism evidence="2 3">
    <name type="scientific">Plectus sambesii</name>
    <dbReference type="NCBI Taxonomy" id="2011161"/>
    <lineage>
        <taxon>Eukaryota</taxon>
        <taxon>Metazoa</taxon>
        <taxon>Ecdysozoa</taxon>
        <taxon>Nematoda</taxon>
        <taxon>Chromadorea</taxon>
        <taxon>Plectida</taxon>
        <taxon>Plectina</taxon>
        <taxon>Plectoidea</taxon>
        <taxon>Plectidae</taxon>
        <taxon>Plectus</taxon>
    </lineage>
</organism>